<dbReference type="InterPro" id="IPR026019">
    <property type="entry name" value="Ribul_P_3_epim"/>
</dbReference>
<evidence type="ECO:0000256" key="11">
    <source>
        <dbReference type="PIRNR" id="PIRNR001461"/>
    </source>
</evidence>
<feature type="binding site" evidence="10 14">
    <location>
        <begin position="143"/>
        <end position="146"/>
    </location>
    <ligand>
        <name>substrate</name>
    </ligand>
</feature>
<dbReference type="InterPro" id="IPR000056">
    <property type="entry name" value="Ribul_P_3_epim-like"/>
</dbReference>
<keyword evidence="13" id="KW-0170">Cobalt</keyword>
<dbReference type="PANTHER" id="PTHR11749">
    <property type="entry name" value="RIBULOSE-5-PHOSPHATE-3-EPIMERASE"/>
    <property type="match status" value="1"/>
</dbReference>
<evidence type="ECO:0000256" key="12">
    <source>
        <dbReference type="PIRSR" id="PIRSR001461-1"/>
    </source>
</evidence>
<organism evidence="15 16">
    <name type="scientific">Oceanivirga miroungae</name>
    <dbReference type="NCBI Taxonomy" id="1130046"/>
    <lineage>
        <taxon>Bacteria</taxon>
        <taxon>Fusobacteriati</taxon>
        <taxon>Fusobacteriota</taxon>
        <taxon>Fusobacteriia</taxon>
        <taxon>Fusobacteriales</taxon>
        <taxon>Leptotrichiaceae</taxon>
        <taxon>Oceanivirga</taxon>
    </lineage>
</organism>
<comment type="similarity">
    <text evidence="6 10 11">Belongs to the ribulose-phosphate 3-epimerase family.</text>
</comment>
<gene>
    <name evidence="10" type="primary">rpe</name>
    <name evidence="15" type="ORF">OMES3154_00387</name>
</gene>
<feature type="binding site" evidence="14">
    <location>
        <position position="174"/>
    </location>
    <ligand>
        <name>substrate</name>
    </ligand>
</feature>
<feature type="binding site" evidence="10 13">
    <location>
        <position position="67"/>
    </location>
    <ligand>
        <name>a divalent metal cation</name>
        <dbReference type="ChEBI" id="CHEBI:60240"/>
    </ligand>
</feature>
<evidence type="ECO:0000256" key="6">
    <source>
        <dbReference type="ARBA" id="ARBA00009541"/>
    </source>
</evidence>
<feature type="active site" description="Proton acceptor" evidence="10 12">
    <location>
        <position position="36"/>
    </location>
</feature>
<dbReference type="PROSITE" id="PS01085">
    <property type="entry name" value="RIBUL_P_3_EPIMER_1"/>
    <property type="match status" value="1"/>
</dbReference>
<evidence type="ECO:0000256" key="4">
    <source>
        <dbReference type="ARBA" id="ARBA00001947"/>
    </source>
</evidence>
<comment type="catalytic activity">
    <reaction evidence="1 10 11">
        <text>D-ribulose 5-phosphate = D-xylulose 5-phosphate</text>
        <dbReference type="Rhea" id="RHEA:13677"/>
        <dbReference type="ChEBI" id="CHEBI:57737"/>
        <dbReference type="ChEBI" id="CHEBI:58121"/>
        <dbReference type="EC" id="5.1.3.1"/>
    </reaction>
</comment>
<evidence type="ECO:0000256" key="1">
    <source>
        <dbReference type="ARBA" id="ARBA00001782"/>
    </source>
</evidence>
<dbReference type="Proteomes" id="UP000419017">
    <property type="component" value="Unassembled WGS sequence"/>
</dbReference>
<comment type="cofactor">
    <cofactor evidence="3">
        <name>Co(2+)</name>
        <dbReference type="ChEBI" id="CHEBI:48828"/>
    </cofactor>
</comment>
<dbReference type="GO" id="GO:0005737">
    <property type="term" value="C:cytoplasm"/>
    <property type="evidence" value="ECO:0007669"/>
    <property type="project" value="UniProtKB-ARBA"/>
</dbReference>
<dbReference type="InterPro" id="IPR011060">
    <property type="entry name" value="RibuloseP-bd_barrel"/>
</dbReference>
<dbReference type="GO" id="GO:0046872">
    <property type="term" value="F:metal ion binding"/>
    <property type="evidence" value="ECO:0007669"/>
    <property type="project" value="UniProtKB-UniRule"/>
</dbReference>
<evidence type="ECO:0000313" key="16">
    <source>
        <dbReference type="Proteomes" id="UP000419017"/>
    </source>
</evidence>
<dbReference type="GO" id="GO:0019323">
    <property type="term" value="P:pentose catabolic process"/>
    <property type="evidence" value="ECO:0007669"/>
    <property type="project" value="UniProtKB-UniRule"/>
</dbReference>
<proteinExistence type="inferred from homology"/>
<dbReference type="NCBIfam" id="NF004076">
    <property type="entry name" value="PRK05581.1-4"/>
    <property type="match status" value="1"/>
</dbReference>
<feature type="binding site" evidence="10">
    <location>
        <begin position="172"/>
        <end position="174"/>
    </location>
    <ligand>
        <name>substrate</name>
    </ligand>
</feature>
<evidence type="ECO:0000256" key="14">
    <source>
        <dbReference type="PIRSR" id="PIRSR001461-3"/>
    </source>
</evidence>
<evidence type="ECO:0000256" key="2">
    <source>
        <dbReference type="ARBA" id="ARBA00001936"/>
    </source>
</evidence>
<keyword evidence="13" id="KW-0862">Zinc</keyword>
<evidence type="ECO:0000313" key="15">
    <source>
        <dbReference type="EMBL" id="VWL85105.1"/>
    </source>
</evidence>
<feature type="binding site" evidence="10 13">
    <location>
        <position position="172"/>
    </location>
    <ligand>
        <name>a divalent metal cation</name>
        <dbReference type="ChEBI" id="CHEBI:60240"/>
    </ligand>
</feature>
<feature type="binding site" evidence="10 14">
    <location>
        <position position="9"/>
    </location>
    <ligand>
        <name>substrate</name>
    </ligand>
</feature>
<comment type="cofactor">
    <cofactor evidence="2">
        <name>Mn(2+)</name>
        <dbReference type="ChEBI" id="CHEBI:29035"/>
    </cofactor>
</comment>
<dbReference type="PROSITE" id="PS01086">
    <property type="entry name" value="RIBUL_P_3_EPIMER_2"/>
    <property type="match status" value="1"/>
</dbReference>
<evidence type="ECO:0000256" key="13">
    <source>
        <dbReference type="PIRSR" id="PIRSR001461-2"/>
    </source>
</evidence>
<keyword evidence="13" id="KW-0464">Manganese</keyword>
<evidence type="ECO:0000256" key="10">
    <source>
        <dbReference type="HAMAP-Rule" id="MF_02227"/>
    </source>
</evidence>
<feature type="active site" description="Proton donor" evidence="10 12">
    <location>
        <position position="172"/>
    </location>
</feature>
<dbReference type="NCBIfam" id="TIGR01163">
    <property type="entry name" value="rpe"/>
    <property type="match status" value="1"/>
</dbReference>
<dbReference type="RefSeq" id="WP_407938949.1">
    <property type="nucleotide sequence ID" value="NZ_CABWIB010000001.1"/>
</dbReference>
<sequence length="210" mass="22730">MKKISIAPSLLAADFSDLKNEVKNIELAGATHLHLDIMDGDFVPNISFGPMVIKAIRPYTNMIFDVHVMVSNPERYIEDIAKAGADSITIHIEATKHIDRAVNLIKSFGCKAAVAINPGTAVSSLDAIIDSLDMVLVMSVNPGFGGQKFIPKALDKIKEIREKYKDIDIEIDGGINNETAILAKSAGANILVAGSYVFSGNYKEKIESLK</sequence>
<protein>
    <recommendedName>
        <fullName evidence="7 10">Ribulose-phosphate 3-epimerase</fullName>
        <ecNumber evidence="7 10">5.1.3.1</ecNumber>
    </recommendedName>
</protein>
<evidence type="ECO:0000256" key="3">
    <source>
        <dbReference type="ARBA" id="ARBA00001941"/>
    </source>
</evidence>
<comment type="function">
    <text evidence="10">Catalyzes the reversible epimerization of D-ribulose 5-phosphate to D-xylulose 5-phosphate.</text>
</comment>
<dbReference type="GO" id="GO:0006098">
    <property type="term" value="P:pentose-phosphate shunt"/>
    <property type="evidence" value="ECO:0007669"/>
    <property type="project" value="UniProtKB-UniRule"/>
</dbReference>
<dbReference type="AlphaFoldDB" id="A0A6I8M6T9"/>
<dbReference type="Gene3D" id="3.20.20.70">
    <property type="entry name" value="Aldolase class I"/>
    <property type="match status" value="1"/>
</dbReference>
<dbReference type="Pfam" id="PF00834">
    <property type="entry name" value="Ribul_P_3_epim"/>
    <property type="match status" value="1"/>
</dbReference>
<feature type="binding site" evidence="10 13">
    <location>
        <position position="36"/>
    </location>
    <ligand>
        <name>a divalent metal cation</name>
        <dbReference type="ChEBI" id="CHEBI:60240"/>
    </ligand>
</feature>
<dbReference type="PIRSF" id="PIRSF001461">
    <property type="entry name" value="RPE"/>
    <property type="match status" value="1"/>
</dbReference>
<comment type="cofactor">
    <cofactor evidence="5">
        <name>Fe(2+)</name>
        <dbReference type="ChEBI" id="CHEBI:29033"/>
    </cofactor>
</comment>
<dbReference type="GO" id="GO:0004750">
    <property type="term" value="F:D-ribulose-phosphate 3-epimerase activity"/>
    <property type="evidence" value="ECO:0007669"/>
    <property type="project" value="UniProtKB-UniRule"/>
</dbReference>
<keyword evidence="16" id="KW-1185">Reference proteome</keyword>
<feature type="binding site" evidence="10 13">
    <location>
        <position position="34"/>
    </location>
    <ligand>
        <name>a divalent metal cation</name>
        <dbReference type="ChEBI" id="CHEBI:60240"/>
    </ligand>
</feature>
<dbReference type="CDD" id="cd00429">
    <property type="entry name" value="RPE"/>
    <property type="match status" value="1"/>
</dbReference>
<keyword evidence="10 11" id="KW-0119">Carbohydrate metabolism</keyword>
<name>A0A6I8M6T9_9FUSO</name>
<keyword evidence="8 10" id="KW-0479">Metal-binding</keyword>
<comment type="pathway">
    <text evidence="10">Carbohydrate degradation.</text>
</comment>
<keyword evidence="9 10" id="KW-0413">Isomerase</keyword>
<accession>A0A6I8M6T9</accession>
<dbReference type="SUPFAM" id="SSF51366">
    <property type="entry name" value="Ribulose-phoshate binding barrel"/>
    <property type="match status" value="1"/>
</dbReference>
<dbReference type="HAMAP" id="MF_02227">
    <property type="entry name" value="RPE"/>
    <property type="match status" value="1"/>
</dbReference>
<dbReference type="FunFam" id="3.20.20.70:FF:000004">
    <property type="entry name" value="Ribulose-phosphate 3-epimerase"/>
    <property type="match status" value="1"/>
</dbReference>
<dbReference type="EMBL" id="CABWIB010000001">
    <property type="protein sequence ID" value="VWL85105.1"/>
    <property type="molecule type" value="Genomic_DNA"/>
</dbReference>
<evidence type="ECO:0000256" key="5">
    <source>
        <dbReference type="ARBA" id="ARBA00001954"/>
    </source>
</evidence>
<feature type="binding site" evidence="10 14">
    <location>
        <begin position="194"/>
        <end position="195"/>
    </location>
    <ligand>
        <name>substrate</name>
    </ligand>
</feature>
<comment type="cofactor">
    <cofactor evidence="4">
        <name>Zn(2+)</name>
        <dbReference type="ChEBI" id="CHEBI:29105"/>
    </cofactor>
</comment>
<evidence type="ECO:0000256" key="7">
    <source>
        <dbReference type="ARBA" id="ARBA00013188"/>
    </source>
</evidence>
<dbReference type="EC" id="5.1.3.1" evidence="7 10"/>
<comment type="cofactor">
    <cofactor evidence="10 13">
        <name>a divalent metal cation</name>
        <dbReference type="ChEBI" id="CHEBI:60240"/>
    </cofactor>
    <text evidence="10 13">Binds 1 divalent metal cation per subunit.</text>
</comment>
<evidence type="ECO:0000256" key="9">
    <source>
        <dbReference type="ARBA" id="ARBA00023235"/>
    </source>
</evidence>
<reference evidence="15 16" key="1">
    <citation type="submission" date="2019-10" db="EMBL/GenBank/DDBJ databases">
        <authorList>
            <person name="Blom J."/>
        </authorList>
    </citation>
    <scope>NUCLEOTIDE SEQUENCE [LARGE SCALE GENOMIC DNA]</scope>
    <source>
        <strain evidence="15 16">ES3154-GLU</strain>
    </source>
</reference>
<dbReference type="InterPro" id="IPR013785">
    <property type="entry name" value="Aldolase_TIM"/>
</dbReference>
<feature type="binding site" evidence="10 14">
    <location>
        <position position="67"/>
    </location>
    <ligand>
        <name>substrate</name>
    </ligand>
</feature>
<evidence type="ECO:0000256" key="8">
    <source>
        <dbReference type="ARBA" id="ARBA00022723"/>
    </source>
</evidence>